<evidence type="ECO:0000256" key="11">
    <source>
        <dbReference type="RuleBase" id="RU000682"/>
    </source>
</evidence>
<dbReference type="GO" id="GO:0005886">
    <property type="term" value="C:plasma membrane"/>
    <property type="evidence" value="ECO:0007669"/>
    <property type="project" value="UniProtKB-SubCell"/>
</dbReference>
<evidence type="ECO:0000313" key="18">
    <source>
        <dbReference type="EnsemblMetazoa" id="G3466.2:cds"/>
    </source>
</evidence>
<evidence type="ECO:0000256" key="3">
    <source>
        <dbReference type="ARBA" id="ARBA00022692"/>
    </source>
</evidence>
<dbReference type="Gene3D" id="2.40.50.40">
    <property type="match status" value="1"/>
</dbReference>
<keyword evidence="7 12" id="KW-0675">Receptor</keyword>
<dbReference type="SMART" id="SM00389">
    <property type="entry name" value="HOX"/>
    <property type="match status" value="1"/>
</dbReference>
<dbReference type="InterPro" id="IPR000953">
    <property type="entry name" value="Chromo/chromo_shadow_dom"/>
</dbReference>
<dbReference type="Proteomes" id="UP000005408">
    <property type="component" value="Unassembled WGS sequence"/>
</dbReference>
<sequence length="801" mass="90380">MNNLTDVYNMSTTSTEDVNSVNNSTPPLNLTTTTRVYENIAPVTLLFFFGVSGNVIALLVLICSAKTHKWRPFYRLVFGLAISDGGGILASYPFAEYRYISNFEYVFPKAVCDYVGFVFMFTLMSSAMIVCCMSLDRFYAIFFPILYNNPTKNRRVLVMLGVAWTLAGILSSLHLYGLGSSLNYYPGSWCFLDFIDMSVSSNVIYSYIYATTGAVVVILTVTVNFIVIVFFIRHKFKKSTKATKHKDLSVVLFLLTIVLVFTSCWAPLMVNIFQHASFAITGQGKTELNLLRMAVTNSVIDPWIYILFRKESLVMLLNLKNRLLKDNSSQQTTLNAVCGITIIPYTIGQKRTEFTQEQVKMLEEAYEHGLRKGKTWLSGRQELAGKLNLTEVQVKNWLGNHHKSKSGRTKLIKRTTLPAVRPTAYSLFCKEYSKDHPGFNPSVWKMEWDSAGEEEKERYAKMARGMAEDGGSALADDPSSQRKTIRTLLKQLEWTSKRLEIMGLPNFALVAENNTVHSVGTGRGREFLDHEETELKFSKFCNQDCSTFEKSKVNELRKTVQIHMNELYRKASGKAGSFPYKMVRKGAIEVEGLPRDVLPLHPPSHYGEEKLQSLLSCASISINYPQSAEEPDTVPQEAFTKEQSASSASFNMSVDQPSTSAMSTRPSSSSSSLTTTEIEDMENNLIGILGVTSELGTDVSVEERSLVSSAVYTEPNVSVKKIKKEMRKMTKRKGKSKGKGSMTKQKKMATDDNEPFYYVEEIIDKRKKNGKTEFLVKWEGYEDPTWEPERNIPSHIIEEFL</sequence>
<dbReference type="InterPro" id="IPR001356">
    <property type="entry name" value="HD"/>
</dbReference>
<dbReference type="SUPFAM" id="SSF117773">
    <property type="entry name" value="GTF2I-like repeat"/>
    <property type="match status" value="1"/>
</dbReference>
<keyword evidence="5 12" id="KW-0297">G-protein coupled receptor</keyword>
<feature type="domain" description="Homeobox" evidence="16">
    <location>
        <begin position="345"/>
        <end position="408"/>
    </location>
</feature>
<evidence type="ECO:0000256" key="1">
    <source>
        <dbReference type="ARBA" id="ARBA00004651"/>
    </source>
</evidence>
<dbReference type="CDD" id="cd00086">
    <property type="entry name" value="homeodomain"/>
    <property type="match status" value="1"/>
</dbReference>
<dbReference type="GO" id="GO:0003677">
    <property type="term" value="F:DNA binding"/>
    <property type="evidence" value="ECO:0007669"/>
    <property type="project" value="UniProtKB-UniRule"/>
</dbReference>
<dbReference type="InterPro" id="IPR009057">
    <property type="entry name" value="Homeodomain-like_sf"/>
</dbReference>
<keyword evidence="6 14" id="KW-0472">Membrane</keyword>
<keyword evidence="3 12" id="KW-0812">Transmembrane</keyword>
<evidence type="ECO:0000256" key="10">
    <source>
        <dbReference type="PROSITE-ProRule" id="PRU00108"/>
    </source>
</evidence>
<feature type="compositionally biased region" description="Basic residues" evidence="13">
    <location>
        <begin position="725"/>
        <end position="738"/>
    </location>
</feature>
<keyword evidence="2" id="KW-1003">Cell membrane</keyword>
<evidence type="ECO:0000256" key="6">
    <source>
        <dbReference type="ARBA" id="ARBA00023136"/>
    </source>
</evidence>
<keyword evidence="10 11" id="KW-0238">DNA-binding</keyword>
<dbReference type="PRINTS" id="PR00237">
    <property type="entry name" value="GPCRRHODOPSN"/>
</dbReference>
<dbReference type="Pfam" id="PF00001">
    <property type="entry name" value="7tm_1"/>
    <property type="match status" value="1"/>
</dbReference>
<comment type="subcellular location">
    <subcellularLocation>
        <location evidence="1">Cell membrane</location>
        <topology evidence="1">Multi-pass membrane protein</topology>
    </subcellularLocation>
    <subcellularLocation>
        <location evidence="10 11">Nucleus</location>
    </subcellularLocation>
</comment>
<feature type="transmembrane region" description="Helical" evidence="14">
    <location>
        <begin position="207"/>
        <end position="232"/>
    </location>
</feature>
<evidence type="ECO:0000256" key="8">
    <source>
        <dbReference type="ARBA" id="ARBA00023180"/>
    </source>
</evidence>
<feature type="DNA-binding region" description="Homeobox" evidence="10">
    <location>
        <begin position="347"/>
        <end position="409"/>
    </location>
</feature>
<dbReference type="InterPro" id="IPR008365">
    <property type="entry name" value="Prostanoid_rcpt"/>
</dbReference>
<dbReference type="CDD" id="cd00024">
    <property type="entry name" value="CD_CSD"/>
    <property type="match status" value="1"/>
</dbReference>
<dbReference type="GO" id="GO:0004930">
    <property type="term" value="F:G protein-coupled receptor activity"/>
    <property type="evidence" value="ECO:0007669"/>
    <property type="project" value="UniProtKB-KW"/>
</dbReference>
<keyword evidence="10 11" id="KW-0539">Nucleus</keyword>
<dbReference type="PRINTS" id="PR01788">
    <property type="entry name" value="PROSTANOIDR"/>
</dbReference>
<evidence type="ECO:0000256" key="12">
    <source>
        <dbReference type="RuleBase" id="RU000688"/>
    </source>
</evidence>
<evidence type="ECO:0000259" key="17">
    <source>
        <dbReference type="PROSITE" id="PS50262"/>
    </source>
</evidence>
<evidence type="ECO:0000256" key="9">
    <source>
        <dbReference type="ARBA" id="ARBA00023224"/>
    </source>
</evidence>
<feature type="transmembrane region" description="Helical" evidence="14">
    <location>
        <begin position="114"/>
        <end position="135"/>
    </location>
</feature>
<feature type="transmembrane region" description="Helical" evidence="14">
    <location>
        <begin position="40"/>
        <end position="61"/>
    </location>
</feature>
<proteinExistence type="inferred from homology"/>
<protein>
    <recommendedName>
        <fullName evidence="20">Prostaglandin E2 receptor EP4 subtype</fullName>
    </recommendedName>
</protein>
<evidence type="ECO:0000256" key="5">
    <source>
        <dbReference type="ARBA" id="ARBA00023040"/>
    </source>
</evidence>
<dbReference type="PROSITE" id="PS50071">
    <property type="entry name" value="HOMEOBOX_2"/>
    <property type="match status" value="1"/>
</dbReference>
<evidence type="ECO:0008006" key="20">
    <source>
        <dbReference type="Google" id="ProtNLM"/>
    </source>
</evidence>
<evidence type="ECO:0000259" key="15">
    <source>
        <dbReference type="PROSITE" id="PS50013"/>
    </source>
</evidence>
<dbReference type="PROSITE" id="PS50262">
    <property type="entry name" value="G_PROTEIN_RECEP_F1_2"/>
    <property type="match status" value="1"/>
</dbReference>
<feature type="region of interest" description="Disordered" evidence="13">
    <location>
        <begin position="626"/>
        <end position="673"/>
    </location>
</feature>
<dbReference type="Gene3D" id="1.10.10.60">
    <property type="entry name" value="Homeodomain-like"/>
    <property type="match status" value="1"/>
</dbReference>
<dbReference type="AlphaFoldDB" id="A0A8W8MNZ0"/>
<dbReference type="PROSITE" id="PS50013">
    <property type="entry name" value="CHROMO_2"/>
    <property type="match status" value="1"/>
</dbReference>
<comment type="similarity">
    <text evidence="12">Belongs to the G-protein coupled receptor 1 family.</text>
</comment>
<dbReference type="GO" id="GO:0005634">
    <property type="term" value="C:nucleus"/>
    <property type="evidence" value="ECO:0007669"/>
    <property type="project" value="UniProtKB-SubCell"/>
</dbReference>
<accession>A0A8W8MNZ0</accession>
<feature type="transmembrane region" description="Helical" evidence="14">
    <location>
        <begin position="73"/>
        <end position="94"/>
    </location>
</feature>
<keyword evidence="19" id="KW-1185">Reference proteome</keyword>
<evidence type="ECO:0000259" key="16">
    <source>
        <dbReference type="PROSITE" id="PS50071"/>
    </source>
</evidence>
<dbReference type="SUPFAM" id="SSF81321">
    <property type="entry name" value="Family A G protein-coupled receptor-like"/>
    <property type="match status" value="1"/>
</dbReference>
<dbReference type="InterPro" id="IPR023780">
    <property type="entry name" value="Chromo_domain"/>
</dbReference>
<feature type="domain" description="Chromo" evidence="15">
    <location>
        <begin position="757"/>
        <end position="801"/>
    </location>
</feature>
<dbReference type="SMART" id="SM00298">
    <property type="entry name" value="CHROMO"/>
    <property type="match status" value="1"/>
</dbReference>
<feature type="compositionally biased region" description="Low complexity" evidence="13">
    <location>
        <begin position="658"/>
        <end position="673"/>
    </location>
</feature>
<dbReference type="SUPFAM" id="SSF46689">
    <property type="entry name" value="Homeodomain-like"/>
    <property type="match status" value="1"/>
</dbReference>
<dbReference type="CDD" id="cd00084">
    <property type="entry name" value="HMG-box_SF"/>
    <property type="match status" value="1"/>
</dbReference>
<dbReference type="Pfam" id="PF00046">
    <property type="entry name" value="Homeodomain"/>
    <property type="match status" value="1"/>
</dbReference>
<dbReference type="InterPro" id="IPR000276">
    <property type="entry name" value="GPCR_Rhodpsn"/>
</dbReference>
<dbReference type="GO" id="GO:0007204">
    <property type="term" value="P:positive regulation of cytosolic calcium ion concentration"/>
    <property type="evidence" value="ECO:0007669"/>
    <property type="project" value="TreeGrafter"/>
</dbReference>
<dbReference type="InterPro" id="IPR036910">
    <property type="entry name" value="HMG_box_dom_sf"/>
</dbReference>
<keyword evidence="9 12" id="KW-0807">Transducer</keyword>
<dbReference type="Gene3D" id="3.90.1460.10">
    <property type="entry name" value="GTF2I-like"/>
    <property type="match status" value="1"/>
</dbReference>
<feature type="transmembrane region" description="Helical" evidence="14">
    <location>
        <begin position="156"/>
        <end position="176"/>
    </location>
</feature>
<dbReference type="GO" id="GO:0007189">
    <property type="term" value="P:adenylate cyclase-activating G protein-coupled receptor signaling pathway"/>
    <property type="evidence" value="ECO:0007669"/>
    <property type="project" value="TreeGrafter"/>
</dbReference>
<keyword evidence="4 14" id="KW-1133">Transmembrane helix</keyword>
<dbReference type="PANTHER" id="PTHR11866">
    <property type="entry name" value="G-PROTEIN COUPLED RECEPTOR FAMILY 1 MEMBER"/>
    <property type="match status" value="1"/>
</dbReference>
<evidence type="ECO:0000256" key="13">
    <source>
        <dbReference type="SAM" id="MobiDB-lite"/>
    </source>
</evidence>
<evidence type="ECO:0000256" key="7">
    <source>
        <dbReference type="ARBA" id="ARBA00023170"/>
    </source>
</evidence>
<dbReference type="CDD" id="cd14981">
    <property type="entry name" value="7tmA_Prostanoid_R"/>
    <property type="match status" value="1"/>
</dbReference>
<keyword evidence="10 11" id="KW-0371">Homeobox</keyword>
<evidence type="ECO:0000256" key="14">
    <source>
        <dbReference type="SAM" id="Phobius"/>
    </source>
</evidence>
<dbReference type="SUPFAM" id="SSF47095">
    <property type="entry name" value="HMG-box"/>
    <property type="match status" value="1"/>
</dbReference>
<dbReference type="EnsemblMetazoa" id="G3466.2">
    <property type="protein sequence ID" value="G3466.2:cds"/>
    <property type="gene ID" value="G3466"/>
</dbReference>
<dbReference type="SUPFAM" id="SSF54160">
    <property type="entry name" value="Chromo domain-like"/>
    <property type="match status" value="1"/>
</dbReference>
<feature type="compositionally biased region" description="Polar residues" evidence="13">
    <location>
        <begin position="641"/>
        <end position="657"/>
    </location>
</feature>
<dbReference type="Pfam" id="PF00385">
    <property type="entry name" value="Chromo"/>
    <property type="match status" value="1"/>
</dbReference>
<dbReference type="Gene3D" id="1.20.1070.10">
    <property type="entry name" value="Rhodopsin 7-helix transmembrane proteins"/>
    <property type="match status" value="1"/>
</dbReference>
<dbReference type="PROSITE" id="PS00237">
    <property type="entry name" value="G_PROTEIN_RECEP_F1_1"/>
    <property type="match status" value="1"/>
</dbReference>
<evidence type="ECO:0000256" key="2">
    <source>
        <dbReference type="ARBA" id="ARBA00022475"/>
    </source>
</evidence>
<organism evidence="18 19">
    <name type="scientific">Magallana gigas</name>
    <name type="common">Pacific oyster</name>
    <name type="synonym">Crassostrea gigas</name>
    <dbReference type="NCBI Taxonomy" id="29159"/>
    <lineage>
        <taxon>Eukaryota</taxon>
        <taxon>Metazoa</taxon>
        <taxon>Spiralia</taxon>
        <taxon>Lophotrochozoa</taxon>
        <taxon>Mollusca</taxon>
        <taxon>Bivalvia</taxon>
        <taxon>Autobranchia</taxon>
        <taxon>Pteriomorphia</taxon>
        <taxon>Ostreida</taxon>
        <taxon>Ostreoidea</taxon>
        <taxon>Ostreidae</taxon>
        <taxon>Magallana</taxon>
    </lineage>
</organism>
<evidence type="ECO:0000313" key="19">
    <source>
        <dbReference type="Proteomes" id="UP000005408"/>
    </source>
</evidence>
<name>A0A8W8MNZ0_MAGGI</name>
<keyword evidence="8" id="KW-0325">Glycoprotein</keyword>
<evidence type="ECO:0000256" key="4">
    <source>
        <dbReference type="ARBA" id="ARBA00022989"/>
    </source>
</evidence>
<dbReference type="InterPro" id="IPR036647">
    <property type="entry name" value="GTF2I-like_rpt_sf"/>
</dbReference>
<reference evidence="18" key="1">
    <citation type="submission" date="2022-08" db="UniProtKB">
        <authorList>
            <consortium name="EnsemblMetazoa"/>
        </authorList>
    </citation>
    <scope>IDENTIFICATION</scope>
    <source>
        <strain evidence="18">05x7-T-G4-1.051#20</strain>
    </source>
</reference>
<feature type="domain" description="G-protein coupled receptors family 1 profile" evidence="17">
    <location>
        <begin position="53"/>
        <end position="305"/>
    </location>
</feature>
<dbReference type="InterPro" id="IPR016197">
    <property type="entry name" value="Chromo-like_dom_sf"/>
</dbReference>
<feature type="region of interest" description="Disordered" evidence="13">
    <location>
        <begin position="725"/>
        <end position="749"/>
    </location>
</feature>
<feature type="transmembrane region" description="Helical" evidence="14">
    <location>
        <begin position="248"/>
        <end position="270"/>
    </location>
</feature>
<dbReference type="InterPro" id="IPR017452">
    <property type="entry name" value="GPCR_Rhodpsn_7TM"/>
</dbReference>
<dbReference type="PANTHER" id="PTHR11866:SF16">
    <property type="entry name" value="PROSTAGLANDIN E2 RECEPTOR EP4 SUBTYPE-LIKE PROTEIN"/>
    <property type="match status" value="1"/>
</dbReference>